<protein>
    <recommendedName>
        <fullName evidence="3">DUF2470 domain-containing protein</fullName>
    </recommendedName>
</protein>
<name>A0A4Y4D638_KOCVA</name>
<sequence length="283" mass="29696">MGRSNNQVHRGHARVEERAVSLAHRMLAGAGQASVVAYRLDEQPVLHSVAHGFTRRGELVVAAIVDPQEVGEDLVVTGEPMDVRVDVTKVAPEPNVRIVAASAHLLAVLEWLHPLDAELLTGTGGVPELVAAVASAPHGRLGVLDVSRVVLHDGAGVTPLTFGQLLDHRHHGVGDAPDAVADTESAGLDVVTGVDRADLAAMCDAAEQGWVPAHVLTQKPSLGGCSHAMNKDFVVDVDLTGVTVLRHGEQLTSVYFVPFQQGKTSLGELTSNLRSLFGAHAAA</sequence>
<organism evidence="1 2">
    <name type="scientific">Kocuria varians</name>
    <name type="common">Micrococcus varians</name>
    <dbReference type="NCBI Taxonomy" id="1272"/>
    <lineage>
        <taxon>Bacteria</taxon>
        <taxon>Bacillati</taxon>
        <taxon>Actinomycetota</taxon>
        <taxon>Actinomycetes</taxon>
        <taxon>Micrococcales</taxon>
        <taxon>Micrococcaceae</taxon>
        <taxon>Kocuria</taxon>
    </lineage>
</organism>
<gene>
    <name evidence="1" type="ORF">KVA01_13190</name>
</gene>
<dbReference type="AlphaFoldDB" id="A0A4Y4D638"/>
<dbReference type="Proteomes" id="UP000315730">
    <property type="component" value="Unassembled WGS sequence"/>
</dbReference>
<evidence type="ECO:0008006" key="3">
    <source>
        <dbReference type="Google" id="ProtNLM"/>
    </source>
</evidence>
<evidence type="ECO:0000313" key="1">
    <source>
        <dbReference type="EMBL" id="GEC99164.1"/>
    </source>
</evidence>
<accession>A0A4Y4D638</accession>
<comment type="caution">
    <text evidence="1">The sequence shown here is derived from an EMBL/GenBank/DDBJ whole genome shotgun (WGS) entry which is preliminary data.</text>
</comment>
<evidence type="ECO:0000313" key="2">
    <source>
        <dbReference type="Proteomes" id="UP000315730"/>
    </source>
</evidence>
<dbReference type="EMBL" id="BJNW01000009">
    <property type="protein sequence ID" value="GEC99164.1"/>
    <property type="molecule type" value="Genomic_DNA"/>
</dbReference>
<proteinExistence type="predicted"/>
<dbReference type="RefSeq" id="WP_233438793.1">
    <property type="nucleotide sequence ID" value="NZ_BJNW01000009.1"/>
</dbReference>
<keyword evidence="2" id="KW-1185">Reference proteome</keyword>
<reference evidence="1 2" key="1">
    <citation type="submission" date="2019-06" db="EMBL/GenBank/DDBJ databases">
        <title>Whole genome shotgun sequence of Kocuria varians NBRC 15358.</title>
        <authorList>
            <person name="Hosoyama A."/>
            <person name="Uohara A."/>
            <person name="Ohji S."/>
            <person name="Ichikawa N."/>
        </authorList>
    </citation>
    <scope>NUCLEOTIDE SEQUENCE [LARGE SCALE GENOMIC DNA]</scope>
    <source>
        <strain evidence="1 2">NBRC 15358</strain>
    </source>
</reference>